<comment type="caution">
    <text evidence="12">The sequence shown here is derived from an EMBL/GenBank/DDBJ whole genome shotgun (WGS) entry which is preliminary data.</text>
</comment>
<dbReference type="PIRSF" id="PIRSF000157">
    <property type="entry name" value="Oxoglu_dh_E1"/>
    <property type="match status" value="1"/>
</dbReference>
<evidence type="ECO:0000256" key="6">
    <source>
        <dbReference type="ARBA" id="ARBA00013321"/>
    </source>
</evidence>
<dbReference type="GO" id="GO:0045252">
    <property type="term" value="C:oxoglutarate dehydrogenase complex"/>
    <property type="evidence" value="ECO:0007669"/>
    <property type="project" value="TreeGrafter"/>
</dbReference>
<dbReference type="InterPro" id="IPR031717">
    <property type="entry name" value="ODO-1/KGD_C"/>
</dbReference>
<dbReference type="Pfam" id="PF16870">
    <property type="entry name" value="OxoGdeHyase_C"/>
    <property type="match status" value="1"/>
</dbReference>
<dbReference type="GO" id="GO:0030976">
    <property type="term" value="F:thiamine pyrophosphate binding"/>
    <property type="evidence" value="ECO:0007669"/>
    <property type="project" value="InterPro"/>
</dbReference>
<comment type="similarity">
    <text evidence="3">Belongs to the alpha-ketoglutarate dehydrogenase family.</text>
</comment>
<dbReference type="InterPro" id="IPR042179">
    <property type="entry name" value="KGD_C_sf"/>
</dbReference>
<dbReference type="SUPFAM" id="SSF52518">
    <property type="entry name" value="Thiamin diphosphate-binding fold (THDP-binding)"/>
    <property type="match status" value="2"/>
</dbReference>
<dbReference type="PANTHER" id="PTHR23152:SF4">
    <property type="entry name" value="2-OXOADIPATE DEHYDROGENASE COMPLEX COMPONENT E1"/>
    <property type="match status" value="1"/>
</dbReference>
<evidence type="ECO:0000256" key="3">
    <source>
        <dbReference type="ARBA" id="ARBA00006936"/>
    </source>
</evidence>
<keyword evidence="8" id="KW-0786">Thiamine pyrophosphate</keyword>
<comment type="cofactor">
    <cofactor evidence="1">
        <name>thiamine diphosphate</name>
        <dbReference type="ChEBI" id="CHEBI:58937"/>
    </cofactor>
</comment>
<dbReference type="InterPro" id="IPR001017">
    <property type="entry name" value="DH_E1"/>
</dbReference>
<dbReference type="SMART" id="SM00861">
    <property type="entry name" value="Transket_pyr"/>
    <property type="match status" value="1"/>
</dbReference>
<dbReference type="Pfam" id="PF00676">
    <property type="entry name" value="E1_dh"/>
    <property type="match status" value="1"/>
</dbReference>
<dbReference type="EMBL" id="AXCJ01000008">
    <property type="protein sequence ID" value="ETO91247.1"/>
    <property type="molecule type" value="Genomic_DNA"/>
</dbReference>
<dbReference type="NCBIfam" id="NF006914">
    <property type="entry name" value="PRK09404.1"/>
    <property type="match status" value="1"/>
</dbReference>
<evidence type="ECO:0000256" key="7">
    <source>
        <dbReference type="ARBA" id="ARBA00023002"/>
    </source>
</evidence>
<dbReference type="STRING" id="1401685.P857_741"/>
<gene>
    <name evidence="12" type="primary">sucA</name>
    <name evidence="12" type="ORF">P857_741</name>
</gene>
<dbReference type="Pfam" id="PF02779">
    <property type="entry name" value="Transket_pyr"/>
    <property type="match status" value="1"/>
</dbReference>
<organism evidence="12 13">
    <name type="scientific">Candidatus Xenolissoclinum pacificiensis L6</name>
    <dbReference type="NCBI Taxonomy" id="1401685"/>
    <lineage>
        <taxon>Bacteria</taxon>
        <taxon>Pseudomonadati</taxon>
        <taxon>Pseudomonadota</taxon>
        <taxon>Alphaproteobacteria</taxon>
        <taxon>Rickettsiales</taxon>
        <taxon>Anaplasmataceae</taxon>
        <taxon>Candidatus Xenolissoclinum</taxon>
    </lineage>
</organism>
<name>W2V0T2_9RICK</name>
<dbReference type="PANTHER" id="PTHR23152">
    <property type="entry name" value="2-OXOGLUTARATE DEHYDROGENASE"/>
    <property type="match status" value="1"/>
</dbReference>
<comment type="subunit">
    <text evidence="4">Homodimer. Part of the 2-oxoglutarate dehydrogenase (OGDH) complex composed of E1 (2-oxoglutarate dehydrogenase), E2 (dihydrolipoamide succinyltransferase) and E3 (dihydrolipoamide dehydrogenase); the complex contains multiple copies of the three enzymatic components (E1, E2 and E3).</text>
</comment>
<evidence type="ECO:0000256" key="5">
    <source>
        <dbReference type="ARBA" id="ARBA00012280"/>
    </source>
</evidence>
<keyword evidence="9" id="KW-0324">Glycolysis</keyword>
<dbReference type="GO" id="GO:0004591">
    <property type="term" value="F:oxoglutarate dehydrogenase (succinyl-transferring) activity"/>
    <property type="evidence" value="ECO:0007669"/>
    <property type="project" value="UniProtKB-EC"/>
</dbReference>
<evidence type="ECO:0000313" key="13">
    <source>
        <dbReference type="Proteomes" id="UP000018951"/>
    </source>
</evidence>
<evidence type="ECO:0000313" key="12">
    <source>
        <dbReference type="EMBL" id="ETO91247.1"/>
    </source>
</evidence>
<accession>W2V0T2</accession>
<proteinExistence type="inferred from homology"/>
<evidence type="ECO:0000256" key="8">
    <source>
        <dbReference type="ARBA" id="ARBA00023052"/>
    </source>
</evidence>
<dbReference type="PATRIC" id="fig|1401685.3.peg.876"/>
<keyword evidence="13" id="KW-1185">Reference proteome</keyword>
<dbReference type="Gene3D" id="3.40.50.970">
    <property type="match status" value="1"/>
</dbReference>
<dbReference type="InterPro" id="IPR005475">
    <property type="entry name" value="Transketolase-like_Pyr-bd"/>
</dbReference>
<dbReference type="Pfam" id="PF16078">
    <property type="entry name" value="2-oxogl_dehyd_N"/>
    <property type="match status" value="1"/>
</dbReference>
<dbReference type="InterPro" id="IPR029061">
    <property type="entry name" value="THDP-binding"/>
</dbReference>
<keyword evidence="7" id="KW-0560">Oxidoreductase</keyword>
<evidence type="ECO:0000256" key="10">
    <source>
        <dbReference type="ARBA" id="ARBA00030680"/>
    </source>
</evidence>
<dbReference type="Proteomes" id="UP000018951">
    <property type="component" value="Unassembled WGS sequence"/>
</dbReference>
<evidence type="ECO:0000256" key="1">
    <source>
        <dbReference type="ARBA" id="ARBA00001964"/>
    </source>
</evidence>
<evidence type="ECO:0000256" key="9">
    <source>
        <dbReference type="ARBA" id="ARBA00023152"/>
    </source>
</evidence>
<protein>
    <recommendedName>
        <fullName evidence="6">2-oxoglutarate dehydrogenase E1 component</fullName>
        <ecNumber evidence="5">1.2.4.2</ecNumber>
    </recommendedName>
    <alternativeName>
        <fullName evidence="10">Alpha-ketoglutarate dehydrogenase</fullName>
    </alternativeName>
</protein>
<dbReference type="NCBIfam" id="TIGR00239">
    <property type="entry name" value="2oxo_dh_E1"/>
    <property type="match status" value="1"/>
</dbReference>
<reference evidence="12 13" key="1">
    <citation type="journal article" date="2013" name="PLoS ONE">
        <title>Bacterial endosymbiosis in a chordate host: long-term co-evolution and conservation of secondary metabolism.</title>
        <authorList>
            <person name="Kwan J.C."/>
            <person name="Schmidt E.W."/>
        </authorList>
    </citation>
    <scope>NUCLEOTIDE SEQUENCE [LARGE SCALE GENOMIC DNA]</scope>
    <source>
        <strain evidence="13">L6</strain>
    </source>
</reference>
<dbReference type="Gene3D" id="3.40.50.12470">
    <property type="match status" value="1"/>
</dbReference>
<dbReference type="InterPro" id="IPR032106">
    <property type="entry name" value="2-oxogl_dehyd_N"/>
</dbReference>
<evidence type="ECO:0000256" key="2">
    <source>
        <dbReference type="ARBA" id="ARBA00003906"/>
    </source>
</evidence>
<evidence type="ECO:0000259" key="11">
    <source>
        <dbReference type="SMART" id="SM00861"/>
    </source>
</evidence>
<evidence type="ECO:0000256" key="4">
    <source>
        <dbReference type="ARBA" id="ARBA00011301"/>
    </source>
</evidence>
<dbReference type="AlphaFoldDB" id="W2V0T2"/>
<dbReference type="GO" id="GO:0005829">
    <property type="term" value="C:cytosol"/>
    <property type="evidence" value="ECO:0007669"/>
    <property type="project" value="TreeGrafter"/>
</dbReference>
<dbReference type="Gene3D" id="3.40.50.11610">
    <property type="entry name" value="Multifunctional 2-oxoglutarate metabolism enzyme, C-terminal domain"/>
    <property type="match status" value="1"/>
</dbReference>
<dbReference type="GO" id="GO:0006096">
    <property type="term" value="P:glycolytic process"/>
    <property type="evidence" value="ECO:0007669"/>
    <property type="project" value="UniProtKB-KW"/>
</dbReference>
<dbReference type="GO" id="GO:0006099">
    <property type="term" value="P:tricarboxylic acid cycle"/>
    <property type="evidence" value="ECO:0007669"/>
    <property type="project" value="TreeGrafter"/>
</dbReference>
<comment type="function">
    <text evidence="2">E1 component of the 2-oxoglutarate dehydrogenase (OGDH) complex which catalyzes the decarboxylation of 2-oxoglutarate, the first step in the conversion of 2-oxoglutarate to succinyl-CoA and CO(2).</text>
</comment>
<sequence length="892" mass="101420">MISRENLGILESLYNQYIQDPSSVDQSWRKYFSALLNEDSDNTLEEQVSVQNSQKSDVIASDIIQKYRDKGFLYTNLSPLGSHSKTHDFLSLSDNQNVDLEKYNQQGITNIQQLGLFLDDIYCNDVGYETAHISSVQEREWLYSAIESQSHVLTDEKKKNIYTILAKSTQLEEFIHSKFRSNRFSLEGIESLSVVMEELIEQYAKCGAQHIFTAMPHRGRVNFLVNIFGEPIELLMSQFQGKSFFHEKHNLYGDVKYHMGYTNNRIINGHSIDLSLLFNPSHLEAVVPVLIGKVRAEQDMLGGKYDKIIPICLHGDAAFSGQGVVYEYMVMSQLRHYNIGGMIHIIANNQIGFTTDTIDARKNQYPSFIGKALELPIIHLNSRAFEKIPAIVKLAIEYRRTFGKSVIIDLHGFRKYGHNEQDEPKFTQPKMYDTLSKLAKSQDIYKNHLVRKEGFNENDLISIQSDFRKSFEQGFEQANTYQVDDSSIMHGHWKDFILNHDPELDKSLTTGVKFTDLQKLASTIFSLPSTSNPLPKLLSLYDNRLKNVQEDLGIDWGTAEALSFASIIDDGISIRMMGQDVCRGTFSHRHGVIFNQEDESSSYIPFNQISNAKLYIGNSNLSEYAALGVEYGYSEHNPNHLVIWEAQFGDFVNGAQIIIDQFLVSGETKWGRSSGLVLLLPHGMEGLGPEHSSGRIERFLQMGAQNNIRVLNCSTPANYFHALRRQVSGNYRKPAIIFSPKSLLRSPEAISFSSEFEKSFQNIIVTSLAQNKKDVKKVLMCTGKVFYTIKAHLEKKEKQNAVILRLEQLFPLCVRDICEIINQYSADVEVIWCQEEAENMGSWYFIYRHLTGAGVDISYVGREASSSPATGSLDRHNKQSDNLLKNLDAMIR</sequence>
<feature type="domain" description="Transketolase-like pyrimidine-binding" evidence="11">
    <location>
        <begin position="554"/>
        <end position="746"/>
    </location>
</feature>
<dbReference type="InterPro" id="IPR011603">
    <property type="entry name" value="2oxoglutarate_DH_E1"/>
</dbReference>
<dbReference type="EC" id="1.2.4.2" evidence="5"/>